<sequence length="110" mass="12747">MSYLTRKEIDEMKPHIEKAVHKFLGFSEPAIVTTAVNCITSGYDKRKTADKLSALLEDKKASKLTEKIFTIYDDTKASQKSKKRSHPEDKDKDKDAKKSRFKDDDLYIFR</sequence>
<organism evidence="3 4">
    <name type="scientific">Acromyrmex insinuator</name>
    <dbReference type="NCBI Taxonomy" id="230686"/>
    <lineage>
        <taxon>Eukaryota</taxon>
        <taxon>Metazoa</taxon>
        <taxon>Ecdysozoa</taxon>
        <taxon>Arthropoda</taxon>
        <taxon>Hexapoda</taxon>
        <taxon>Insecta</taxon>
        <taxon>Pterygota</taxon>
        <taxon>Neoptera</taxon>
        <taxon>Endopterygota</taxon>
        <taxon>Hymenoptera</taxon>
        <taxon>Apocrita</taxon>
        <taxon>Aculeata</taxon>
        <taxon>Formicoidea</taxon>
        <taxon>Formicidae</taxon>
        <taxon>Myrmicinae</taxon>
        <taxon>Acromyrmex</taxon>
    </lineage>
</organism>
<comment type="caution">
    <text evidence="3">The sequence shown here is derived from an EMBL/GenBank/DDBJ whole genome shotgun (WGS) entry which is preliminary data.</text>
</comment>
<protein>
    <submittedName>
        <fullName evidence="3">PRPF3 protein</fullName>
    </submittedName>
</protein>
<feature type="compositionally biased region" description="Basic and acidic residues" evidence="1">
    <location>
        <begin position="86"/>
        <end position="110"/>
    </location>
</feature>
<keyword evidence="4" id="KW-1185">Reference proteome</keyword>
<feature type="domain" description="PWI" evidence="2">
    <location>
        <begin position="10"/>
        <end position="71"/>
    </location>
</feature>
<reference evidence="3" key="1">
    <citation type="submission" date="2020-02" db="EMBL/GenBank/DDBJ databases">
        <title>Relaxed selection underlies rapid genomic changes in the transitions from sociality to social parasitism in ants.</title>
        <authorList>
            <person name="Bi X."/>
        </authorList>
    </citation>
    <scope>NUCLEOTIDE SEQUENCE</scope>
    <source>
        <strain evidence="3">BGI-DK2013a</strain>
        <tissue evidence="3">Whole body</tissue>
    </source>
</reference>
<evidence type="ECO:0000256" key="1">
    <source>
        <dbReference type="SAM" id="MobiDB-lite"/>
    </source>
</evidence>
<feature type="non-terminal residue" evidence="3">
    <location>
        <position position="110"/>
    </location>
</feature>
<feature type="region of interest" description="Disordered" evidence="1">
    <location>
        <begin position="76"/>
        <end position="110"/>
    </location>
</feature>
<evidence type="ECO:0000313" key="4">
    <source>
        <dbReference type="Proteomes" id="UP000667349"/>
    </source>
</evidence>
<dbReference type="Gene3D" id="1.20.1390.10">
    <property type="entry name" value="PWI domain"/>
    <property type="match status" value="1"/>
</dbReference>
<gene>
    <name evidence="3" type="primary">Prpf3_0</name>
    <name evidence="3" type="ORF">G6Z75_0002764</name>
</gene>
<accession>A0A836JCD4</accession>
<proteinExistence type="predicted"/>
<evidence type="ECO:0000313" key="3">
    <source>
        <dbReference type="EMBL" id="KAG5307473.1"/>
    </source>
</evidence>
<dbReference type="Pfam" id="PF01480">
    <property type="entry name" value="PWI"/>
    <property type="match status" value="1"/>
</dbReference>
<feature type="non-terminal residue" evidence="3">
    <location>
        <position position="1"/>
    </location>
</feature>
<evidence type="ECO:0000259" key="2">
    <source>
        <dbReference type="Pfam" id="PF01480"/>
    </source>
</evidence>
<dbReference type="AlphaFoldDB" id="A0A836JCD4"/>
<dbReference type="Proteomes" id="UP000667349">
    <property type="component" value="Unassembled WGS sequence"/>
</dbReference>
<dbReference type="EMBL" id="JAANHZ010000734">
    <property type="protein sequence ID" value="KAG5307473.1"/>
    <property type="molecule type" value="Genomic_DNA"/>
</dbReference>
<dbReference type="InterPro" id="IPR002483">
    <property type="entry name" value="PWI_dom"/>
</dbReference>
<name>A0A836JCD4_9HYME</name>